<organism evidence="1 2">
    <name type="scientific">Paraburkholderia acidicola</name>
    <dbReference type="NCBI Taxonomy" id="1912599"/>
    <lineage>
        <taxon>Bacteria</taxon>
        <taxon>Pseudomonadati</taxon>
        <taxon>Pseudomonadota</taxon>
        <taxon>Betaproteobacteria</taxon>
        <taxon>Burkholderiales</taxon>
        <taxon>Burkholderiaceae</taxon>
        <taxon>Paraburkholderia</taxon>
    </lineage>
</organism>
<evidence type="ECO:0000313" key="1">
    <source>
        <dbReference type="EMBL" id="PCE26272.1"/>
    </source>
</evidence>
<dbReference type="EMBL" id="MTZV01000004">
    <property type="protein sequence ID" value="PCE26272.1"/>
    <property type="molecule type" value="Genomic_DNA"/>
</dbReference>
<proteinExistence type="predicted"/>
<accession>A0A2A4F0Q6</accession>
<dbReference type="Proteomes" id="UP000218022">
    <property type="component" value="Unassembled WGS sequence"/>
</dbReference>
<sequence length="74" mass="8501">MHATMNEWPDGGYWTGRIGSVREDRYSVLSGQERSVDIDFEIIDNRSTNLRISNVFVPKEKPNEILYNKVIGGE</sequence>
<dbReference type="AlphaFoldDB" id="A0A2A4F0Q6"/>
<protein>
    <submittedName>
        <fullName evidence="1">Uncharacterized protein</fullName>
    </submittedName>
</protein>
<name>A0A2A4F0Q6_9BURK</name>
<evidence type="ECO:0000313" key="2">
    <source>
        <dbReference type="Proteomes" id="UP000218022"/>
    </source>
</evidence>
<comment type="caution">
    <text evidence="1">The sequence shown here is derived from an EMBL/GenBank/DDBJ whole genome shotgun (WGS) entry which is preliminary data.</text>
</comment>
<gene>
    <name evidence="1" type="ORF">BWP39_17275</name>
</gene>
<reference evidence="1 2" key="1">
    <citation type="submission" date="2017-01" db="EMBL/GenBank/DDBJ databases">
        <title>Whole-Genome Shotgun Sequencing of Two beta-Proteobacterial Species in Search of the Bulgecin Biosynthetic Cluster.</title>
        <authorList>
            <person name="Horsman M.E."/>
            <person name="Marous D.R."/>
            <person name="Li R."/>
            <person name="Oliver R.A."/>
            <person name="Byun B."/>
            <person name="Emrich S.J."/>
            <person name="Boggess B."/>
            <person name="Townsend C.A."/>
            <person name="Mobashery S."/>
        </authorList>
    </citation>
    <scope>NUCLEOTIDE SEQUENCE [LARGE SCALE GENOMIC DNA]</scope>
    <source>
        <strain evidence="1 2">ATCC 31363</strain>
    </source>
</reference>